<comment type="cofactor">
    <cofactor evidence="8">
        <name>Ca(2+)</name>
        <dbReference type="ChEBI" id="CHEBI:29108"/>
    </cofactor>
    <text evidence="8">Binds 1 Ca(2+) ion per subunit.</text>
</comment>
<dbReference type="PANTHER" id="PTHR47632">
    <property type="entry name" value="FMRFAMIDE PEPTIDE RECEPTOR FAMILY-RELATED"/>
    <property type="match status" value="1"/>
</dbReference>
<feature type="disulfide bond" evidence="9">
    <location>
        <begin position="351"/>
        <end position="367"/>
    </location>
</feature>
<dbReference type="InterPro" id="IPR036444">
    <property type="entry name" value="PLipase_A2_dom_sf"/>
</dbReference>
<dbReference type="GO" id="GO:0004930">
    <property type="term" value="F:G protein-coupled receptor activity"/>
    <property type="evidence" value="ECO:0007669"/>
    <property type="project" value="InterPro"/>
</dbReference>
<reference evidence="14" key="1">
    <citation type="submission" date="2022-11" db="UniProtKB">
        <authorList>
            <consortium name="WormBaseParasite"/>
        </authorList>
    </citation>
    <scope>IDENTIFICATION</scope>
</reference>
<name>A0A915MAL2_MELJA</name>
<dbReference type="SMART" id="SM00085">
    <property type="entry name" value="PA2c"/>
    <property type="match status" value="1"/>
</dbReference>
<evidence type="ECO:0000256" key="2">
    <source>
        <dbReference type="ARBA" id="ARBA00004613"/>
    </source>
</evidence>
<feature type="domain" description="G-protein coupled receptors family 1 profile" evidence="12">
    <location>
        <begin position="72"/>
        <end position="251"/>
    </location>
</feature>
<dbReference type="PRINTS" id="PR00389">
    <property type="entry name" value="PHPHLIPASEA2"/>
</dbReference>
<feature type="binding site" evidence="8">
    <location>
        <position position="371"/>
    </location>
    <ligand>
        <name>Ca(2+)</name>
        <dbReference type="ChEBI" id="CHEBI:29108"/>
    </ligand>
</feature>
<keyword evidence="13" id="KW-1185">Reference proteome</keyword>
<proteinExistence type="inferred from homology"/>
<evidence type="ECO:0000256" key="10">
    <source>
        <dbReference type="RuleBase" id="RU003654"/>
    </source>
</evidence>
<feature type="binding site" evidence="8">
    <location>
        <position position="352"/>
    </location>
    <ligand>
        <name>Ca(2+)</name>
        <dbReference type="ChEBI" id="CHEBI:29108"/>
    </ligand>
</feature>
<evidence type="ECO:0000313" key="14">
    <source>
        <dbReference type="WBParaSite" id="scaffold3362_cov175.g6498"/>
    </source>
</evidence>
<sequence length="591" mass="67931">MSTRETTLTVEGIVPFFPSIMAIPPFDGGEFNSSHCICSDLQHEDYSPLYAWFNYIVIIVMLPSLSVFGVITNFVNIFVFTRPCMKNSSNTYLLFLAFSDFSVVLTGLFIFWIDSARSYIPQLVQAPYTTVYTLPFGYMAQSCSIYFTVAAAFDCYICVCWRKQSPFHCTIKKAKNLIYLIIICSIIYNSLRFPQFNLRKCIHDGSGDMIIEICPTYLFYHINTIYNVYLYMFAMTLFPFFILLLLNTLIIIRKSVDAKHSRRLKKSAPSIESTGTINPSSDETITMVMSPLPCLITAQSLNNGKSITALTNLTTTIKRKGGYEALWNLNKMAECKLGYSALAYNDYGCWCGVGGVGEPMDKIDSCCMAHDKCYDLAVDKGICFDVEFEYIDDYGYNKRLYLFSGEIVYEVFRDIYGLQQRQAYLIRELFPNGPRQVTAVLSNQKNGITLLIAWRSVYRYRWNKKNKRFYMAKNSPRELPYNITFVPRIGFQWNRGHLILANKNRFDIYDPYWNLAPFVSKEAVDYFPNLALEKLVGVLKYNKDSMLWMTKEGKILLYNLHKHKIGIEMPINLSRFIACLSPNSTIGNFGL</sequence>
<dbReference type="InterPro" id="IPR033113">
    <property type="entry name" value="PLA2_histidine"/>
</dbReference>
<accession>A0A915MAL2</accession>
<keyword evidence="5 11" id="KW-1133">Transmembrane helix</keyword>
<dbReference type="InterPro" id="IPR036375">
    <property type="entry name" value="Hemopexin-like_dom_sf"/>
</dbReference>
<protein>
    <submittedName>
        <fullName evidence="14">G-protein coupled receptors family 1 profile domain-containing protein</fullName>
    </submittedName>
</protein>
<evidence type="ECO:0000256" key="11">
    <source>
        <dbReference type="SAM" id="Phobius"/>
    </source>
</evidence>
<evidence type="ECO:0000256" key="5">
    <source>
        <dbReference type="ARBA" id="ARBA00022989"/>
    </source>
</evidence>
<dbReference type="Gene3D" id="1.20.90.10">
    <property type="entry name" value="Phospholipase A2 domain"/>
    <property type="match status" value="1"/>
</dbReference>
<dbReference type="InterPro" id="IPR017452">
    <property type="entry name" value="GPCR_Rhodpsn_7TM"/>
</dbReference>
<dbReference type="GO" id="GO:0005576">
    <property type="term" value="C:extracellular region"/>
    <property type="evidence" value="ECO:0007669"/>
    <property type="project" value="UniProtKB-SubCell"/>
</dbReference>
<organism evidence="13 14">
    <name type="scientific">Meloidogyne javanica</name>
    <name type="common">Root-knot nematode worm</name>
    <dbReference type="NCBI Taxonomy" id="6303"/>
    <lineage>
        <taxon>Eukaryota</taxon>
        <taxon>Metazoa</taxon>
        <taxon>Ecdysozoa</taxon>
        <taxon>Nematoda</taxon>
        <taxon>Chromadorea</taxon>
        <taxon>Rhabditida</taxon>
        <taxon>Tylenchina</taxon>
        <taxon>Tylenchomorpha</taxon>
        <taxon>Tylenchoidea</taxon>
        <taxon>Meloidogynidae</taxon>
        <taxon>Meloidogyninae</taxon>
        <taxon>Meloidogyne</taxon>
        <taxon>Meloidogyne incognita group</taxon>
    </lineage>
</organism>
<keyword evidence="3" id="KW-0964">Secreted</keyword>
<feature type="transmembrane region" description="Helical" evidence="11">
    <location>
        <begin position="174"/>
        <end position="191"/>
    </location>
</feature>
<feature type="binding site" evidence="8">
    <location>
        <position position="354"/>
    </location>
    <ligand>
        <name>Ca(2+)</name>
        <dbReference type="ChEBI" id="CHEBI:29108"/>
    </ligand>
</feature>
<evidence type="ECO:0000256" key="7">
    <source>
        <dbReference type="ARBA" id="ARBA00023157"/>
    </source>
</evidence>
<dbReference type="Proteomes" id="UP000887561">
    <property type="component" value="Unplaced"/>
</dbReference>
<dbReference type="GO" id="GO:0005509">
    <property type="term" value="F:calcium ion binding"/>
    <property type="evidence" value="ECO:0007669"/>
    <property type="project" value="InterPro"/>
</dbReference>
<dbReference type="GO" id="GO:0004623">
    <property type="term" value="F:phospholipase A2 activity"/>
    <property type="evidence" value="ECO:0007669"/>
    <property type="project" value="InterPro"/>
</dbReference>
<dbReference type="InterPro" id="IPR001211">
    <property type="entry name" value="PLA2"/>
</dbReference>
<dbReference type="SUPFAM" id="SSF81321">
    <property type="entry name" value="Family A G protein-coupled receptor-like"/>
    <property type="match status" value="1"/>
</dbReference>
<dbReference type="GO" id="GO:0050482">
    <property type="term" value="P:arachidonate secretion"/>
    <property type="evidence" value="ECO:0007669"/>
    <property type="project" value="InterPro"/>
</dbReference>
<comment type="similarity">
    <text evidence="10">Belongs to the phospholipase A2 family.</text>
</comment>
<feature type="transmembrane region" description="Helical" evidence="11">
    <location>
        <begin position="228"/>
        <end position="252"/>
    </location>
</feature>
<keyword evidence="7 9" id="KW-1015">Disulfide bond</keyword>
<evidence type="ECO:0000313" key="13">
    <source>
        <dbReference type="Proteomes" id="UP000887561"/>
    </source>
</evidence>
<dbReference type="CDD" id="cd14978">
    <property type="entry name" value="7tmA_FMRFamide_R-like"/>
    <property type="match status" value="1"/>
</dbReference>
<keyword evidence="8" id="KW-0106">Calcium</keyword>
<dbReference type="PROSITE" id="PS50262">
    <property type="entry name" value="G_PROTEIN_RECEP_F1_2"/>
    <property type="match status" value="1"/>
</dbReference>
<dbReference type="PROSITE" id="PS00118">
    <property type="entry name" value="PA2_HIS"/>
    <property type="match status" value="1"/>
</dbReference>
<keyword evidence="4 11" id="KW-0812">Transmembrane</keyword>
<dbReference type="WBParaSite" id="scaffold3362_cov175.g6498">
    <property type="protein sequence ID" value="scaffold3362_cov175.g6498"/>
    <property type="gene ID" value="scaffold3362_cov175.g6498"/>
</dbReference>
<dbReference type="AlphaFoldDB" id="A0A915MAL2"/>
<dbReference type="Gene3D" id="2.110.10.10">
    <property type="entry name" value="Hemopexin-like domain"/>
    <property type="match status" value="1"/>
</dbReference>
<dbReference type="GO" id="GO:0006644">
    <property type="term" value="P:phospholipid metabolic process"/>
    <property type="evidence" value="ECO:0007669"/>
    <property type="project" value="InterPro"/>
</dbReference>
<feature type="transmembrane region" description="Helical" evidence="11">
    <location>
        <begin position="52"/>
        <end position="80"/>
    </location>
</feature>
<comment type="subcellular location">
    <subcellularLocation>
        <location evidence="1">Membrane</location>
    </subcellularLocation>
    <subcellularLocation>
        <location evidence="2">Secreted</location>
    </subcellularLocation>
</comment>
<evidence type="ECO:0000259" key="12">
    <source>
        <dbReference type="PROSITE" id="PS50262"/>
    </source>
</evidence>
<evidence type="ECO:0000256" key="3">
    <source>
        <dbReference type="ARBA" id="ARBA00022525"/>
    </source>
</evidence>
<dbReference type="InterPro" id="IPR053326">
    <property type="entry name" value="GPCR1-like"/>
</dbReference>
<keyword evidence="8" id="KW-0479">Metal-binding</keyword>
<keyword evidence="6 11" id="KW-0472">Membrane</keyword>
<dbReference type="Pfam" id="PF00068">
    <property type="entry name" value="Phospholip_A2_1"/>
    <property type="match status" value="1"/>
</dbReference>
<dbReference type="SUPFAM" id="SSF48619">
    <property type="entry name" value="Phospholipase A2, PLA2"/>
    <property type="match status" value="1"/>
</dbReference>
<feature type="transmembrane region" description="Helical" evidence="11">
    <location>
        <begin position="92"/>
        <end position="113"/>
    </location>
</feature>
<evidence type="ECO:0000256" key="1">
    <source>
        <dbReference type="ARBA" id="ARBA00004370"/>
    </source>
</evidence>
<dbReference type="InterPro" id="IPR016090">
    <property type="entry name" value="PLA2-like_dom"/>
</dbReference>
<evidence type="ECO:0000256" key="4">
    <source>
        <dbReference type="ARBA" id="ARBA00022692"/>
    </source>
</evidence>
<dbReference type="Pfam" id="PF00001">
    <property type="entry name" value="7tm_1"/>
    <property type="match status" value="1"/>
</dbReference>
<evidence type="ECO:0000256" key="9">
    <source>
        <dbReference type="PIRSR" id="PIRSR601211-3"/>
    </source>
</evidence>
<dbReference type="GO" id="GO:0016020">
    <property type="term" value="C:membrane"/>
    <property type="evidence" value="ECO:0007669"/>
    <property type="project" value="UniProtKB-SubCell"/>
</dbReference>
<evidence type="ECO:0000256" key="8">
    <source>
        <dbReference type="PIRSR" id="PIRSR601211-2"/>
    </source>
</evidence>
<dbReference type="PANTHER" id="PTHR47632:SF4">
    <property type="entry name" value="G-PROTEIN COUPLED RECEPTORS FAMILY 1 PROFILE DOMAIN-CONTAINING PROTEIN"/>
    <property type="match status" value="1"/>
</dbReference>
<feature type="transmembrane region" description="Helical" evidence="11">
    <location>
        <begin position="144"/>
        <end position="162"/>
    </location>
</feature>
<dbReference type="Gene3D" id="1.20.1070.10">
    <property type="entry name" value="Rhodopsin 7-helix transmembrane proteins"/>
    <property type="match status" value="1"/>
</dbReference>
<dbReference type="SUPFAM" id="SSF50923">
    <property type="entry name" value="Hemopexin-like domain"/>
    <property type="match status" value="1"/>
</dbReference>
<dbReference type="GO" id="GO:0016042">
    <property type="term" value="P:lipid catabolic process"/>
    <property type="evidence" value="ECO:0007669"/>
    <property type="project" value="InterPro"/>
</dbReference>
<evidence type="ECO:0000256" key="6">
    <source>
        <dbReference type="ARBA" id="ARBA00023136"/>
    </source>
</evidence>
<dbReference type="InterPro" id="IPR000276">
    <property type="entry name" value="GPCR_Rhodpsn"/>
</dbReference>